<dbReference type="PROSITE" id="PS00061">
    <property type="entry name" value="ADH_SHORT"/>
    <property type="match status" value="1"/>
</dbReference>
<dbReference type="PRINTS" id="PR00080">
    <property type="entry name" value="SDRFAMILY"/>
</dbReference>
<dbReference type="Pfam" id="PF00106">
    <property type="entry name" value="adh_short"/>
    <property type="match status" value="1"/>
</dbReference>
<comment type="caution">
    <text evidence="5">The sequence shown here is derived from an EMBL/GenBank/DDBJ whole genome shotgun (WGS) entry which is preliminary data.</text>
</comment>
<accession>A0A9W6R313</accession>
<dbReference type="PANTHER" id="PTHR45024:SF2">
    <property type="entry name" value="SCP2 DOMAIN-CONTAINING PROTEIN"/>
    <property type="match status" value="1"/>
</dbReference>
<evidence type="ECO:0000256" key="1">
    <source>
        <dbReference type="ARBA" id="ARBA00006484"/>
    </source>
</evidence>
<keyword evidence="6" id="KW-1185">Reference proteome</keyword>
<dbReference type="SUPFAM" id="SSF51735">
    <property type="entry name" value="NAD(P)-binding Rossmann-fold domains"/>
    <property type="match status" value="1"/>
</dbReference>
<evidence type="ECO:0000313" key="6">
    <source>
        <dbReference type="Proteomes" id="UP001165136"/>
    </source>
</evidence>
<name>A0A9W6R313_9PSEU</name>
<dbReference type="Proteomes" id="UP001165136">
    <property type="component" value="Unassembled WGS sequence"/>
</dbReference>
<dbReference type="AlphaFoldDB" id="A0A9W6R313"/>
<dbReference type="PRINTS" id="PR00081">
    <property type="entry name" value="GDHRDH"/>
</dbReference>
<dbReference type="PANTHER" id="PTHR45024">
    <property type="entry name" value="DEHYDROGENASES, SHORT CHAIN"/>
    <property type="match status" value="1"/>
</dbReference>
<dbReference type="InterPro" id="IPR002347">
    <property type="entry name" value="SDR_fam"/>
</dbReference>
<organism evidence="5 6">
    <name type="scientific">Amycolatopsis taiwanensis</name>
    <dbReference type="NCBI Taxonomy" id="342230"/>
    <lineage>
        <taxon>Bacteria</taxon>
        <taxon>Bacillati</taxon>
        <taxon>Actinomycetota</taxon>
        <taxon>Actinomycetes</taxon>
        <taxon>Pseudonocardiales</taxon>
        <taxon>Pseudonocardiaceae</taxon>
        <taxon>Amycolatopsis</taxon>
    </lineage>
</organism>
<dbReference type="InterPro" id="IPR051687">
    <property type="entry name" value="Peroxisomal_Beta-Oxidation"/>
</dbReference>
<protein>
    <submittedName>
        <fullName evidence="5">Short-chain dehydrogenase</fullName>
    </submittedName>
</protein>
<gene>
    <name evidence="5" type="ORF">Atai01_52100</name>
</gene>
<feature type="domain" description="Ketoreductase" evidence="4">
    <location>
        <begin position="17"/>
        <end position="197"/>
    </location>
</feature>
<dbReference type="CDD" id="cd05233">
    <property type="entry name" value="SDR_c"/>
    <property type="match status" value="1"/>
</dbReference>
<dbReference type="Gene3D" id="3.40.50.720">
    <property type="entry name" value="NAD(P)-binding Rossmann-like Domain"/>
    <property type="match status" value="1"/>
</dbReference>
<reference evidence="5" key="1">
    <citation type="submission" date="2023-03" db="EMBL/GenBank/DDBJ databases">
        <title>Amycolatopsis taiwanensis NBRC 103393.</title>
        <authorList>
            <person name="Ichikawa N."/>
            <person name="Sato H."/>
            <person name="Tonouchi N."/>
        </authorList>
    </citation>
    <scope>NUCLEOTIDE SEQUENCE</scope>
    <source>
        <strain evidence="5">NBRC 103393</strain>
    </source>
</reference>
<evidence type="ECO:0000313" key="5">
    <source>
        <dbReference type="EMBL" id="GLY68591.1"/>
    </source>
</evidence>
<dbReference type="InterPro" id="IPR057326">
    <property type="entry name" value="KR_dom"/>
</dbReference>
<keyword evidence="2" id="KW-0560">Oxidoreductase</keyword>
<dbReference type="SMART" id="SM00822">
    <property type="entry name" value="PKS_KR"/>
    <property type="match status" value="1"/>
</dbReference>
<evidence type="ECO:0000259" key="4">
    <source>
        <dbReference type="SMART" id="SM00822"/>
    </source>
</evidence>
<proteinExistence type="inferred from homology"/>
<dbReference type="InterPro" id="IPR036291">
    <property type="entry name" value="NAD(P)-bd_dom_sf"/>
</dbReference>
<evidence type="ECO:0000256" key="3">
    <source>
        <dbReference type="RuleBase" id="RU000363"/>
    </source>
</evidence>
<dbReference type="InterPro" id="IPR020904">
    <property type="entry name" value="Sc_DH/Rdtase_CS"/>
</dbReference>
<dbReference type="GO" id="GO:0016491">
    <property type="term" value="F:oxidoreductase activity"/>
    <property type="evidence" value="ECO:0007669"/>
    <property type="project" value="UniProtKB-KW"/>
</dbReference>
<comment type="similarity">
    <text evidence="1 3">Belongs to the short-chain dehydrogenases/reductases (SDR) family.</text>
</comment>
<evidence type="ECO:0000256" key="2">
    <source>
        <dbReference type="ARBA" id="ARBA00023002"/>
    </source>
</evidence>
<sequence length="294" mass="31288">MADDSRQTGHMGILDDRAVVITGAGRGLGRAYAEHVAASGAAVVVNDIDSEFADQVVRGIRQSGGRAVASGESVADPDQAGELIERCITEFGKIDGLVNNAAIGHHAHPWEDDPARIREVLEVNALGSMYCGVAAIKRMHRQGHGVIVNTASGSLLGQGMAAAYSASKGAIASMTYSWAADLAPHGIRVNAISPIAWTRLMRADPKADLRGKESQTPEKIAPLVTYLLSDLSDGITGQLIRFLGEELHIVRQSAIKQPVLRRDHWGVEDLAEAFAGELADAFEPPPSARWSITM</sequence>
<dbReference type="EMBL" id="BSTI01000012">
    <property type="protein sequence ID" value="GLY68591.1"/>
    <property type="molecule type" value="Genomic_DNA"/>
</dbReference>